<organism evidence="4 5">
    <name type="scientific">Mesorhizobium plurifarium</name>
    <dbReference type="NCBI Taxonomy" id="69974"/>
    <lineage>
        <taxon>Bacteria</taxon>
        <taxon>Pseudomonadati</taxon>
        <taxon>Pseudomonadota</taxon>
        <taxon>Alphaproteobacteria</taxon>
        <taxon>Hyphomicrobiales</taxon>
        <taxon>Phyllobacteriaceae</taxon>
        <taxon>Mesorhizobium</taxon>
    </lineage>
</organism>
<sequence length="300" mass="31994">MTKGASIEIRDLYKIFGRSPERYVEPVRNGLSKPELGKRHGHILGLSNINISIPAGSYHDAWNCAIVLSAVEKRGRERANGCRHGRDEQGGARGGSFVGHVCSAGKSDVSRDLAWRTAIEPGLAESDRCGQLANGDYLDLVRNGRPCTDCHNAARVHSIDLPRAIADNFSRRNVITLDWCMIASSSIMLTALVGLGFHNPWMAFSCLAGCGAAFADPAWHASVGGILKHKSAVPAAVTLIPVGYNAVRSIGPALSIVVVAAFLISGKRLPLAVNKSIMRKKDMRMVVILQTGVGGAGSAY</sequence>
<dbReference type="InterPro" id="IPR010290">
    <property type="entry name" value="TM_effector"/>
</dbReference>
<evidence type="ECO:0000313" key="5">
    <source>
        <dbReference type="Proteomes" id="UP000045285"/>
    </source>
</evidence>
<dbReference type="AlphaFoldDB" id="A0A090DV18"/>
<name>A0A090DV18_MESPL</name>
<proteinExistence type="predicted"/>
<reference evidence="5" key="1">
    <citation type="submission" date="2014-08" db="EMBL/GenBank/DDBJ databases">
        <authorList>
            <person name="Moulin L."/>
        </authorList>
    </citation>
    <scope>NUCLEOTIDE SEQUENCE [LARGE SCALE GENOMIC DNA]</scope>
</reference>
<keyword evidence="3" id="KW-0812">Transmembrane</keyword>
<feature type="transmembrane region" description="Helical" evidence="3">
    <location>
        <begin position="253"/>
        <end position="273"/>
    </location>
</feature>
<evidence type="ECO:0000313" key="4">
    <source>
        <dbReference type="EMBL" id="CDX18244.1"/>
    </source>
</evidence>
<evidence type="ECO:0000256" key="1">
    <source>
        <dbReference type="ARBA" id="ARBA00022448"/>
    </source>
</evidence>
<keyword evidence="3" id="KW-0472">Membrane</keyword>
<accession>A0A090DV18</accession>
<keyword evidence="3" id="KW-1133">Transmembrane helix</keyword>
<evidence type="ECO:0000256" key="3">
    <source>
        <dbReference type="SAM" id="Phobius"/>
    </source>
</evidence>
<keyword evidence="2" id="KW-1003">Cell membrane</keyword>
<feature type="transmembrane region" description="Helical" evidence="3">
    <location>
        <begin position="174"/>
        <end position="195"/>
    </location>
</feature>
<dbReference type="Proteomes" id="UP000045285">
    <property type="component" value="Unassembled WGS sequence"/>
</dbReference>
<gene>
    <name evidence="4" type="ORF">MPL3356_270024</name>
</gene>
<dbReference type="Pfam" id="PF05977">
    <property type="entry name" value="MFS_3"/>
    <property type="match status" value="1"/>
</dbReference>
<evidence type="ECO:0000256" key="2">
    <source>
        <dbReference type="ARBA" id="ARBA00022475"/>
    </source>
</evidence>
<dbReference type="EMBL" id="CCMZ01000020">
    <property type="protein sequence ID" value="CDX18244.1"/>
    <property type="molecule type" value="Genomic_DNA"/>
</dbReference>
<keyword evidence="5" id="KW-1185">Reference proteome</keyword>
<keyword evidence="1" id="KW-0813">Transport</keyword>
<protein>
    <submittedName>
        <fullName evidence="4">Uncharacterized protein</fullName>
    </submittedName>
</protein>